<feature type="transmembrane region" description="Helical" evidence="7">
    <location>
        <begin position="193"/>
        <end position="217"/>
    </location>
</feature>
<feature type="transmembrane region" description="Helical" evidence="7">
    <location>
        <begin position="270"/>
        <end position="287"/>
    </location>
</feature>
<dbReference type="GO" id="GO:0005886">
    <property type="term" value="C:plasma membrane"/>
    <property type="evidence" value="ECO:0007669"/>
    <property type="project" value="UniProtKB-SubCell"/>
</dbReference>
<feature type="transmembrane region" description="Helical" evidence="7">
    <location>
        <begin position="379"/>
        <end position="396"/>
    </location>
</feature>
<feature type="transmembrane region" description="Helical" evidence="7">
    <location>
        <begin position="328"/>
        <end position="348"/>
    </location>
</feature>
<evidence type="ECO:0000256" key="1">
    <source>
        <dbReference type="ARBA" id="ARBA00004651"/>
    </source>
</evidence>
<evidence type="ECO:0000256" key="2">
    <source>
        <dbReference type="ARBA" id="ARBA00004936"/>
    </source>
</evidence>
<dbReference type="AlphaFoldDB" id="A0AB73T946"/>
<feature type="transmembrane region" description="Helical" evidence="7">
    <location>
        <begin position="299"/>
        <end position="321"/>
    </location>
</feature>
<sequence length="864" mass="98656">MNKHSLKKKKSFFRLIILSMLLSVLICTVGFKERFFPYKDAVIKIETTAESSPSSAGKEITIKEAINNGITMDLTGANMSGDWTAEEGVLTNAGTRKGAFLEFRAEKAKSLLIHFPKGDNCGILQLCLNDKPLQKIDLYGTEGVEYEWEYTGSRYFALFEEMFLFLTIFFLCAGLLGGAAGISMYIKKKGWKVFLTGKVIGAAIYLAVMWGLMGLLAVMQDKNAVFEWHGLGIKKFLVFYGVGSIVVFIWLLLFREWLKNRKWSAAVHRAARIAALVFMPVISFYVLEKMQGGSAFDLPARAIAGNLLLYYLVYLVLFGLLRRYKVSLLAGGSFFLIWGIVNFFVQSFRGNPFLARDLLLLKTAFSVADNYVYAVNQKILLAASILLMCGLLIMFLEEVKWKRKRVVCLAGIGGSVAGIAVFFILFFNTSFAKIAGAGLNWWSFSAFYQEEGVVFSFAAYAQELIVKEPEGYSRENVEEVLEKYRQEAGMDGGMSEDKRPNIITIMNESFADFSMFSDKEYLKECTPFLHSLKENTVKGSLLVSNFGGGTCNTEFEYLTGNSMGFYPNTIPYQQYVLDDMPGLVSGLNAQGYRTIGMHPFWPDGYNRSQVYDFFGFDEKYFVEDYTQRNALRGFVDDESDYNKIKELYESKNSDERLFVFNVTMQNHGGYERGGMDYTVEVNDYDGNVTAVQEYLSLVKKSDEAIGQLTEYFQNQEEPTVIVFFGDHQPKLQDDFFVYLLGAEYDNTTLEEYQQYYEVPFFIWANYDIEEAENVELSTNFFSAYVLDCLGLQKSAFQNFLLDVRQEVPLMNSKGYRGEDGEWYYYNEETEYSEILKLYKNIEYYDLFDTKNRDDKYFTADSGND</sequence>
<feature type="transmembrane region" description="Helical" evidence="7">
    <location>
        <begin position="162"/>
        <end position="186"/>
    </location>
</feature>
<dbReference type="RefSeq" id="WP_109624109.1">
    <property type="nucleotide sequence ID" value="NZ_JANKBI010000001.1"/>
</dbReference>
<dbReference type="EMBL" id="QGGY01000001">
    <property type="protein sequence ID" value="PWJ78654.1"/>
    <property type="molecule type" value="Genomic_DNA"/>
</dbReference>
<dbReference type="Proteomes" id="UP000245412">
    <property type="component" value="Unassembled WGS sequence"/>
</dbReference>
<evidence type="ECO:0000256" key="4">
    <source>
        <dbReference type="ARBA" id="ARBA00022692"/>
    </source>
</evidence>
<keyword evidence="4 7" id="KW-0812">Transmembrane</keyword>
<feature type="transmembrane region" description="Helical" evidence="7">
    <location>
        <begin position="12"/>
        <end position="31"/>
    </location>
</feature>
<organism evidence="9 10">
    <name type="scientific">Murimonas intestini</name>
    <dbReference type="NCBI Taxonomy" id="1337051"/>
    <lineage>
        <taxon>Bacteria</taxon>
        <taxon>Bacillati</taxon>
        <taxon>Bacillota</taxon>
        <taxon>Clostridia</taxon>
        <taxon>Lachnospirales</taxon>
        <taxon>Lachnospiraceae</taxon>
        <taxon>Murimonas</taxon>
    </lineage>
</organism>
<dbReference type="CDD" id="cd16015">
    <property type="entry name" value="LTA_synthase"/>
    <property type="match status" value="1"/>
</dbReference>
<evidence type="ECO:0000256" key="3">
    <source>
        <dbReference type="ARBA" id="ARBA00022475"/>
    </source>
</evidence>
<keyword evidence="3" id="KW-1003">Cell membrane</keyword>
<keyword evidence="6 7" id="KW-0472">Membrane</keyword>
<keyword evidence="5 7" id="KW-1133">Transmembrane helix</keyword>
<dbReference type="InterPro" id="IPR000917">
    <property type="entry name" value="Sulfatase_N"/>
</dbReference>
<dbReference type="PANTHER" id="PTHR47371">
    <property type="entry name" value="LIPOTEICHOIC ACID SYNTHASE"/>
    <property type="match status" value="1"/>
</dbReference>
<dbReference type="Gene3D" id="3.40.720.10">
    <property type="entry name" value="Alkaline Phosphatase, subunit A"/>
    <property type="match status" value="1"/>
</dbReference>
<evidence type="ECO:0000256" key="6">
    <source>
        <dbReference type="ARBA" id="ARBA00023136"/>
    </source>
</evidence>
<accession>A0AB73T946</accession>
<dbReference type="SUPFAM" id="SSF53649">
    <property type="entry name" value="Alkaline phosphatase-like"/>
    <property type="match status" value="1"/>
</dbReference>
<dbReference type="PANTHER" id="PTHR47371:SF3">
    <property type="entry name" value="PHOSPHOGLYCEROL TRANSFERASE I"/>
    <property type="match status" value="1"/>
</dbReference>
<proteinExistence type="predicted"/>
<evidence type="ECO:0000256" key="7">
    <source>
        <dbReference type="SAM" id="Phobius"/>
    </source>
</evidence>
<feature type="domain" description="Sulfatase N-terminal" evidence="8">
    <location>
        <begin position="500"/>
        <end position="790"/>
    </location>
</feature>
<evidence type="ECO:0000259" key="8">
    <source>
        <dbReference type="Pfam" id="PF00884"/>
    </source>
</evidence>
<keyword evidence="10" id="KW-1185">Reference proteome</keyword>
<evidence type="ECO:0000313" key="9">
    <source>
        <dbReference type="EMBL" id="PWJ78654.1"/>
    </source>
</evidence>
<comment type="pathway">
    <text evidence="2">Cell wall biogenesis; lipoteichoic acid biosynthesis.</text>
</comment>
<dbReference type="InterPro" id="IPR050448">
    <property type="entry name" value="OpgB/LTA_synthase_biosynth"/>
</dbReference>
<feature type="transmembrane region" description="Helical" evidence="7">
    <location>
        <begin position="237"/>
        <end position="258"/>
    </location>
</feature>
<dbReference type="InterPro" id="IPR017850">
    <property type="entry name" value="Alkaline_phosphatase_core_sf"/>
</dbReference>
<name>A0AB73T946_9FIRM</name>
<comment type="caution">
    <text evidence="9">The sequence shown here is derived from an EMBL/GenBank/DDBJ whole genome shotgun (WGS) entry which is preliminary data.</text>
</comment>
<evidence type="ECO:0000313" key="10">
    <source>
        <dbReference type="Proteomes" id="UP000245412"/>
    </source>
</evidence>
<protein>
    <submittedName>
        <fullName evidence="9">Phosphoglycerol transferase MdoB-like AlkP superfamily enzyme</fullName>
    </submittedName>
</protein>
<gene>
    <name evidence="9" type="ORF">C7383_10122</name>
</gene>
<comment type="subcellular location">
    <subcellularLocation>
        <location evidence="1">Cell membrane</location>
        <topology evidence="1">Multi-pass membrane protein</topology>
    </subcellularLocation>
</comment>
<evidence type="ECO:0000256" key="5">
    <source>
        <dbReference type="ARBA" id="ARBA00022989"/>
    </source>
</evidence>
<dbReference type="Pfam" id="PF00884">
    <property type="entry name" value="Sulfatase"/>
    <property type="match status" value="1"/>
</dbReference>
<reference evidence="9 10" key="1">
    <citation type="submission" date="2018-05" db="EMBL/GenBank/DDBJ databases">
        <authorList>
            <person name="Goeker M."/>
            <person name="Huntemann M."/>
            <person name="Clum A."/>
            <person name="Pillay M."/>
            <person name="Palaniappan K."/>
            <person name="Varghese N."/>
            <person name="Mikhailova N."/>
            <person name="Stamatis D."/>
            <person name="Reddy T."/>
            <person name="Daum C."/>
            <person name="Shapiro N."/>
            <person name="Ivanova N."/>
            <person name="Kyrpides N."/>
            <person name="Woyke T."/>
        </authorList>
    </citation>
    <scope>NUCLEOTIDE SEQUENCE [LARGE SCALE GENOMIC DNA]</scope>
    <source>
        <strain evidence="9 10">DSM 26524</strain>
    </source>
</reference>
<feature type="transmembrane region" description="Helical" evidence="7">
    <location>
        <begin position="408"/>
        <end position="427"/>
    </location>
</feature>